<dbReference type="CDD" id="cd13400">
    <property type="entry name" value="LT_IagB-like"/>
    <property type="match status" value="1"/>
</dbReference>
<protein>
    <submittedName>
        <fullName evidence="3">Transglycosylase PilT</fullName>
    </submittedName>
</protein>
<dbReference type="SUPFAM" id="SSF53955">
    <property type="entry name" value="Lysozyme-like"/>
    <property type="match status" value="1"/>
</dbReference>
<feature type="chain" id="PRO_5002844713" evidence="1">
    <location>
        <begin position="18"/>
        <end position="145"/>
    </location>
</feature>
<keyword evidence="4" id="KW-1185">Reference proteome</keyword>
<gene>
    <name evidence="3" type="primary">pilT</name>
    <name evidence="3" type="ordered locus">VSAL_p840_23</name>
</gene>
<dbReference type="HOGENOM" id="CLU_094905_1_2_6"/>
<accession>B6ESZ4</accession>
<dbReference type="EMBL" id="FM178381">
    <property type="protein sequence ID" value="CAQ81882.1"/>
    <property type="molecule type" value="Genomic_DNA"/>
</dbReference>
<dbReference type="CAZy" id="GH23">
    <property type="family name" value="Glycoside Hydrolase Family 23"/>
</dbReference>
<dbReference type="Gene3D" id="1.10.530.10">
    <property type="match status" value="1"/>
</dbReference>
<geneLocation type="plasmid" evidence="3 4">
    <name>pVSAL840</name>
</geneLocation>
<dbReference type="AlphaFoldDB" id="B6ESZ4"/>
<dbReference type="RefSeq" id="WP_012548861.1">
    <property type="nucleotide sequence ID" value="NC_011311.1"/>
</dbReference>
<evidence type="ECO:0000313" key="3">
    <source>
        <dbReference type="EMBL" id="CAQ81882.1"/>
    </source>
</evidence>
<feature type="signal peptide" evidence="1">
    <location>
        <begin position="1"/>
        <end position="17"/>
    </location>
</feature>
<dbReference type="KEGG" id="vsa:VSAL_p840_23"/>
<dbReference type="Proteomes" id="UP000001730">
    <property type="component" value="Plasmid pVSAL840"/>
</dbReference>
<evidence type="ECO:0000313" key="4">
    <source>
        <dbReference type="Proteomes" id="UP000001730"/>
    </source>
</evidence>
<reference evidence="3 4" key="1">
    <citation type="journal article" date="2008" name="BMC Genomics">
        <title>The genome sequence of the fish pathogen Aliivibrio salmonicida strain LFI1238 shows extensive evidence of gene decay.</title>
        <authorList>
            <person name="Hjerde E."/>
            <person name="Lorentzen M.S."/>
            <person name="Holden M.T."/>
            <person name="Seeger K."/>
            <person name="Paulsen S."/>
            <person name="Bason N."/>
            <person name="Churcher C."/>
            <person name="Harris D."/>
            <person name="Norbertczak H."/>
            <person name="Quail M.A."/>
            <person name="Sanders S."/>
            <person name="Thurston S."/>
            <person name="Parkhill J."/>
            <person name="Willassen N.P."/>
            <person name="Thomson N.R."/>
        </authorList>
    </citation>
    <scope>NUCLEOTIDE SEQUENCE [LARGE SCALE GENOMIC DNA]</scope>
    <source>
        <strain evidence="3 4">LFI1238</strain>
    </source>
</reference>
<evidence type="ECO:0000259" key="2">
    <source>
        <dbReference type="Pfam" id="PF01464"/>
    </source>
</evidence>
<keyword evidence="3" id="KW-0614">Plasmid</keyword>
<dbReference type="Pfam" id="PF01464">
    <property type="entry name" value="SLT"/>
    <property type="match status" value="1"/>
</dbReference>
<sequence length="145" mass="16023">MKLNILFLSVASLNVNAFCFEEAGRYYDVSPTLLTSIAMVESNLQADAVNENRNKRGEVVSVDYGLMQINSTWFSRLSRFGVSKDNLLNDACFNVHIGAWVLSQNFASHGYNWNSIGAYNAGFSAKNAAARARYIRKVQAALASL</sequence>
<feature type="domain" description="Transglycosylase SLT" evidence="2">
    <location>
        <begin position="19"/>
        <end position="137"/>
    </location>
</feature>
<name>B6ESZ4_ALISL</name>
<evidence type="ECO:0000256" key="1">
    <source>
        <dbReference type="SAM" id="SignalP"/>
    </source>
</evidence>
<proteinExistence type="predicted"/>
<dbReference type="InterPro" id="IPR023346">
    <property type="entry name" value="Lysozyme-like_dom_sf"/>
</dbReference>
<organism evidence="3 4">
    <name type="scientific">Aliivibrio salmonicida (strain LFI1238)</name>
    <name type="common">Vibrio salmonicida (strain LFI1238)</name>
    <dbReference type="NCBI Taxonomy" id="316275"/>
    <lineage>
        <taxon>Bacteria</taxon>
        <taxon>Pseudomonadati</taxon>
        <taxon>Pseudomonadota</taxon>
        <taxon>Gammaproteobacteria</taxon>
        <taxon>Vibrionales</taxon>
        <taxon>Vibrionaceae</taxon>
        <taxon>Aliivibrio</taxon>
    </lineage>
</organism>
<keyword evidence="1" id="KW-0732">Signal</keyword>
<dbReference type="InterPro" id="IPR008258">
    <property type="entry name" value="Transglycosylase_SLT_dom_1"/>
</dbReference>